<feature type="compositionally biased region" description="Low complexity" evidence="11">
    <location>
        <begin position="45"/>
        <end position="60"/>
    </location>
</feature>
<keyword evidence="6" id="KW-0735">Signal-anchor</keyword>
<evidence type="ECO:0000256" key="4">
    <source>
        <dbReference type="ARBA" id="ARBA00022679"/>
    </source>
</evidence>
<evidence type="ECO:0000256" key="1">
    <source>
        <dbReference type="ARBA" id="ARBA00004394"/>
    </source>
</evidence>
<dbReference type="EMBL" id="CP126213">
    <property type="protein sequence ID" value="WIA14979.1"/>
    <property type="molecule type" value="Genomic_DNA"/>
</dbReference>
<organism evidence="12 13">
    <name type="scientific">Tetradesmus obliquus</name>
    <name type="common">Green alga</name>
    <name type="synonym">Acutodesmus obliquus</name>
    <dbReference type="NCBI Taxonomy" id="3088"/>
    <lineage>
        <taxon>Eukaryota</taxon>
        <taxon>Viridiplantae</taxon>
        <taxon>Chlorophyta</taxon>
        <taxon>core chlorophytes</taxon>
        <taxon>Chlorophyceae</taxon>
        <taxon>CS clade</taxon>
        <taxon>Sphaeropleales</taxon>
        <taxon>Scenedesmaceae</taxon>
        <taxon>Tetradesmus</taxon>
    </lineage>
</organism>
<evidence type="ECO:0000256" key="3">
    <source>
        <dbReference type="ARBA" id="ARBA00009105"/>
    </source>
</evidence>
<dbReference type="InterPro" id="IPR022751">
    <property type="entry name" value="Alpha_mannosyltransferase"/>
</dbReference>
<dbReference type="Pfam" id="PF11051">
    <property type="entry name" value="Mannosyl_trans3"/>
    <property type="match status" value="1"/>
</dbReference>
<name>A0ABY8U0K4_TETOB</name>
<evidence type="ECO:0008006" key="14">
    <source>
        <dbReference type="Google" id="ProtNLM"/>
    </source>
</evidence>
<feature type="region of interest" description="Disordered" evidence="11">
    <location>
        <begin position="44"/>
        <end position="64"/>
    </location>
</feature>
<comment type="similarity">
    <text evidence="3">Belongs to the MNN1/MNT family.</text>
</comment>
<evidence type="ECO:0000256" key="7">
    <source>
        <dbReference type="ARBA" id="ARBA00022989"/>
    </source>
</evidence>
<dbReference type="PANTHER" id="PTHR31646">
    <property type="entry name" value="ALPHA-1,2-MANNOSYLTRANSFERASE MNN2"/>
    <property type="match status" value="1"/>
</dbReference>
<evidence type="ECO:0000256" key="2">
    <source>
        <dbReference type="ARBA" id="ARBA00004606"/>
    </source>
</evidence>
<evidence type="ECO:0000256" key="9">
    <source>
        <dbReference type="ARBA" id="ARBA00023136"/>
    </source>
</evidence>
<evidence type="ECO:0000256" key="8">
    <source>
        <dbReference type="ARBA" id="ARBA00023034"/>
    </source>
</evidence>
<evidence type="ECO:0000256" key="11">
    <source>
        <dbReference type="SAM" id="MobiDB-lite"/>
    </source>
</evidence>
<reference evidence="12 13" key="1">
    <citation type="submission" date="2023-05" db="EMBL/GenBank/DDBJ databases">
        <title>A 100% complete, gapless, phased diploid assembly of the Scenedesmus obliquus UTEX 3031 genome.</title>
        <authorList>
            <person name="Biondi T.C."/>
            <person name="Hanschen E.R."/>
            <person name="Kwon T."/>
            <person name="Eng W."/>
            <person name="Kruse C.P.S."/>
            <person name="Koehler S.I."/>
            <person name="Kunde Y."/>
            <person name="Gleasner C.D."/>
            <person name="You Mak K.T."/>
            <person name="Polle J."/>
            <person name="Hovde B.T."/>
            <person name="Starkenburg S.R."/>
        </authorList>
    </citation>
    <scope>NUCLEOTIDE SEQUENCE [LARGE SCALE GENOMIC DNA]</scope>
    <source>
        <strain evidence="12 13">DOE0152z</strain>
    </source>
</reference>
<keyword evidence="8" id="KW-0333">Golgi apparatus</keyword>
<evidence type="ECO:0000313" key="12">
    <source>
        <dbReference type="EMBL" id="WIA14979.1"/>
    </source>
</evidence>
<accession>A0ABY8U0K4</accession>
<keyword evidence="13" id="KW-1185">Reference proteome</keyword>
<keyword evidence="5" id="KW-0812">Transmembrane</keyword>
<dbReference type="Proteomes" id="UP001244341">
    <property type="component" value="Chromosome 6b"/>
</dbReference>
<keyword evidence="4" id="KW-0808">Transferase</keyword>
<evidence type="ECO:0000256" key="6">
    <source>
        <dbReference type="ARBA" id="ARBA00022968"/>
    </source>
</evidence>
<dbReference type="SUPFAM" id="SSF53448">
    <property type="entry name" value="Nucleotide-diphospho-sugar transferases"/>
    <property type="match status" value="1"/>
</dbReference>
<protein>
    <recommendedName>
        <fullName evidence="14">Mannosyltransferase putative-domain-containing protein</fullName>
    </recommendedName>
</protein>
<evidence type="ECO:0000256" key="10">
    <source>
        <dbReference type="ARBA" id="ARBA00037847"/>
    </source>
</evidence>
<sequence>MALPMVLFLLKQRVPAKQPPAPAPFLLDKLREQGLLTDSHLLGHASSSTSQQQAAQTTAPAPAPGALWPSTQQIAAAAQYFKEEVAGAKQRPAVPAKKYVIPPEPFDMRRQHKQVSAYLASPEFKAKVAARKARGQRGIIINAGGPNLISSTIVTLKVLREVLHCSLPVELVWHATEEMDNATIAALRRRWGPIVGINLDSMPWPSHHRAKEVVQQPNWNQGFFGKVMSLTASSFASALLLDADSMPLANPEGLLDDASFETTGNLFFPDFWSTPANSQQRSLAYDMVGLEHDEAQALLAAGKGRLQRDTESGQLLFDLVKHADVAEWALWINSFGDVLYKALWGDKDTYSMAFAVPPGAALTWRNSSLLVKATQQKTAGWQLAGMLQFDAAGQPAFLHRTMNKFSWGGEAWHLGLITGPLPLRWVNYYLSQDAQGPTVGVPYDYVAPASAFVQWHIPQPLARSTAQTDGWAVGQEEACPAATFLAYWRLREHAVPTGSNASLDSACTPLLASLLRSNAAAYAAAGLLQQPQLLELASAEFDRVITRRTHSNKLVPPEEVLDSTPALAWVPDYLHPAVDTIVSRALAGSYQAMQWLQQHAVQFAMFANVTAAQPPLAQQQQQQKARPARG</sequence>
<dbReference type="PANTHER" id="PTHR31646:SF1">
    <property type="entry name" value="ALPHA-1,2-MANNOSYLTRANSFERASE MNN2"/>
    <property type="match status" value="1"/>
</dbReference>
<dbReference type="InterPro" id="IPR029044">
    <property type="entry name" value="Nucleotide-diphossugar_trans"/>
</dbReference>
<comment type="subcellular location">
    <subcellularLocation>
        <location evidence="10">Endomembrane system</location>
        <topology evidence="10">Single-pass membrane protein</topology>
    </subcellularLocation>
    <subcellularLocation>
        <location evidence="1">Golgi apparatus membrane</location>
    </subcellularLocation>
    <subcellularLocation>
        <location evidence="2">Membrane</location>
        <topology evidence="2">Single-pass type II membrane protein</topology>
    </subcellularLocation>
</comment>
<evidence type="ECO:0000256" key="5">
    <source>
        <dbReference type="ARBA" id="ARBA00022692"/>
    </source>
</evidence>
<proteinExistence type="inferred from homology"/>
<keyword evidence="7" id="KW-1133">Transmembrane helix</keyword>
<gene>
    <name evidence="12" type="ORF">OEZ85_001687</name>
</gene>
<keyword evidence="9" id="KW-0472">Membrane</keyword>
<evidence type="ECO:0000313" key="13">
    <source>
        <dbReference type="Proteomes" id="UP001244341"/>
    </source>
</evidence>